<dbReference type="EMBL" id="CP015820">
    <property type="protein sequence ID" value="AQT41977.1"/>
    <property type="molecule type" value="Genomic_DNA"/>
</dbReference>
<dbReference type="KEGG" id="bapa:BBC0178_004790"/>
<dbReference type="RefSeq" id="WP_255519332.1">
    <property type="nucleotide sequence ID" value="NZ_CAXTKO020000001.1"/>
</dbReference>
<dbReference type="AlphaFoldDB" id="A0A1U9M9I8"/>
<feature type="compositionally biased region" description="Basic and acidic residues" evidence="1">
    <location>
        <begin position="1"/>
        <end position="16"/>
    </location>
</feature>
<keyword evidence="3" id="KW-1185">Reference proteome</keyword>
<name>A0A1U9M9I8_9HYPH</name>
<sequence>MGKLPVNHERASDVAKEVTPPLKGGKLEKQVEKEKSTKNKKR</sequence>
<organism evidence="2 3">
    <name type="scientific">Bartonella apihabitans</name>
    <dbReference type="NCBI Taxonomy" id="2750929"/>
    <lineage>
        <taxon>Bacteria</taxon>
        <taxon>Pseudomonadati</taxon>
        <taxon>Pseudomonadota</taxon>
        <taxon>Alphaproteobacteria</taxon>
        <taxon>Hyphomicrobiales</taxon>
        <taxon>Bartonellaceae</taxon>
        <taxon>Bartonella</taxon>
    </lineage>
</organism>
<feature type="region of interest" description="Disordered" evidence="1">
    <location>
        <begin position="1"/>
        <end position="42"/>
    </location>
</feature>
<evidence type="ECO:0000256" key="1">
    <source>
        <dbReference type="SAM" id="MobiDB-lite"/>
    </source>
</evidence>
<evidence type="ECO:0000313" key="2">
    <source>
        <dbReference type="EMBL" id="AQT41977.1"/>
    </source>
</evidence>
<dbReference type="Proteomes" id="UP000189660">
    <property type="component" value="Chromosome"/>
</dbReference>
<dbReference type="GeneID" id="99981822"/>
<accession>A0A1U9M9I8</accession>
<reference evidence="2 3" key="1">
    <citation type="submission" date="2016-11" db="EMBL/GenBank/DDBJ databases">
        <title>Comparative genomics of Bartonella apis.</title>
        <authorList>
            <person name="Engel P."/>
        </authorList>
    </citation>
    <scope>NUCLEOTIDE SEQUENCE [LARGE SCALE GENOMIC DNA]</scope>
    <source>
        <strain evidence="2 3">BBC0178</strain>
    </source>
</reference>
<proteinExistence type="predicted"/>
<protein>
    <submittedName>
        <fullName evidence="2">Uncharacterized protein</fullName>
    </submittedName>
</protein>
<evidence type="ECO:0000313" key="3">
    <source>
        <dbReference type="Proteomes" id="UP000189660"/>
    </source>
</evidence>
<gene>
    <name evidence="2" type="ORF">BBC0178_004790</name>
</gene>
<feature type="compositionally biased region" description="Basic and acidic residues" evidence="1">
    <location>
        <begin position="25"/>
        <end position="42"/>
    </location>
</feature>